<evidence type="ECO:0000313" key="1">
    <source>
        <dbReference type="EMBL" id="XDQ76083.1"/>
    </source>
</evidence>
<reference evidence="1" key="1">
    <citation type="submission" date="2024-07" db="EMBL/GenBank/DDBJ databases">
        <authorList>
            <person name="Yu S.T."/>
        </authorList>
    </citation>
    <scope>NUCLEOTIDE SEQUENCE</scope>
    <source>
        <strain evidence="1">R44</strain>
    </source>
</reference>
<dbReference type="AlphaFoldDB" id="A0AB39TC30"/>
<name>A0AB39TC30_9ACTN</name>
<dbReference type="EMBL" id="CP163444">
    <property type="protein sequence ID" value="XDQ76083.1"/>
    <property type="molecule type" value="Genomic_DNA"/>
</dbReference>
<accession>A0AB39TC30</accession>
<protein>
    <submittedName>
        <fullName evidence="1">Uncharacterized protein</fullName>
    </submittedName>
</protein>
<gene>
    <name evidence="1" type="ORF">AB5J54_38680</name>
</gene>
<dbReference type="RefSeq" id="WP_369148634.1">
    <property type="nucleotide sequence ID" value="NZ_CP163444.1"/>
</dbReference>
<organism evidence="1">
    <name type="scientific">Streptomyces sp. R44</name>
    <dbReference type="NCBI Taxonomy" id="3238633"/>
    <lineage>
        <taxon>Bacteria</taxon>
        <taxon>Bacillati</taxon>
        <taxon>Actinomycetota</taxon>
        <taxon>Actinomycetes</taxon>
        <taxon>Kitasatosporales</taxon>
        <taxon>Streptomycetaceae</taxon>
        <taxon>Streptomyces</taxon>
    </lineage>
</organism>
<sequence length="57" mass="6669">MPAAVLEGLRRRRHAEAAALLERCVRDYERIYGPGYRRQRSAEEKPAWLRDDTGHAF</sequence>
<proteinExistence type="predicted"/>